<proteinExistence type="predicted"/>
<dbReference type="AlphaFoldDB" id="A0A8X6YEX3"/>
<organism evidence="1 2">
    <name type="scientific">Trichonephila inaurata madagascariensis</name>
    <dbReference type="NCBI Taxonomy" id="2747483"/>
    <lineage>
        <taxon>Eukaryota</taxon>
        <taxon>Metazoa</taxon>
        <taxon>Ecdysozoa</taxon>
        <taxon>Arthropoda</taxon>
        <taxon>Chelicerata</taxon>
        <taxon>Arachnida</taxon>
        <taxon>Araneae</taxon>
        <taxon>Araneomorphae</taxon>
        <taxon>Entelegynae</taxon>
        <taxon>Araneoidea</taxon>
        <taxon>Nephilidae</taxon>
        <taxon>Trichonephila</taxon>
        <taxon>Trichonephila inaurata</taxon>
    </lineage>
</organism>
<evidence type="ECO:0000313" key="1">
    <source>
        <dbReference type="EMBL" id="GFY69392.1"/>
    </source>
</evidence>
<sequence>MCALGRQTFKYLKAQRFSGDNFRCGPLLFCPEATQILIAPPHQRRDVPIIPRSNFGRGMCLCFGHSSQTIAPLTLSFCQRHQHAGGEMLNDSLHFPKVSSSGKGTHNHFAISFGCEISKNEPNTEHFQTYFSKN</sequence>
<dbReference type="EMBL" id="BMAV01017587">
    <property type="protein sequence ID" value="GFY69392.1"/>
    <property type="molecule type" value="Genomic_DNA"/>
</dbReference>
<comment type="caution">
    <text evidence="1">The sequence shown here is derived from an EMBL/GenBank/DDBJ whole genome shotgun (WGS) entry which is preliminary data.</text>
</comment>
<keyword evidence="2" id="KW-1185">Reference proteome</keyword>
<reference evidence="1" key="1">
    <citation type="submission" date="2020-08" db="EMBL/GenBank/DDBJ databases">
        <title>Multicomponent nature underlies the extraordinary mechanical properties of spider dragline silk.</title>
        <authorList>
            <person name="Kono N."/>
            <person name="Nakamura H."/>
            <person name="Mori M."/>
            <person name="Yoshida Y."/>
            <person name="Ohtoshi R."/>
            <person name="Malay A.D."/>
            <person name="Moran D.A.P."/>
            <person name="Tomita M."/>
            <person name="Numata K."/>
            <person name="Arakawa K."/>
        </authorList>
    </citation>
    <scope>NUCLEOTIDE SEQUENCE</scope>
</reference>
<gene>
    <name evidence="1" type="ORF">TNIN_266571</name>
</gene>
<name>A0A8X6YEX3_9ARAC</name>
<accession>A0A8X6YEX3</accession>
<protein>
    <submittedName>
        <fullName evidence="1">Uncharacterized protein</fullName>
    </submittedName>
</protein>
<evidence type="ECO:0000313" key="2">
    <source>
        <dbReference type="Proteomes" id="UP000886998"/>
    </source>
</evidence>
<dbReference type="Proteomes" id="UP000886998">
    <property type="component" value="Unassembled WGS sequence"/>
</dbReference>